<feature type="compositionally biased region" description="Low complexity" evidence="1">
    <location>
        <begin position="64"/>
        <end position="74"/>
    </location>
</feature>
<proteinExistence type="predicted"/>
<protein>
    <submittedName>
        <fullName evidence="2">Uncharacterized protein</fullName>
    </submittedName>
</protein>
<feature type="region of interest" description="Disordered" evidence="1">
    <location>
        <begin position="54"/>
        <end position="74"/>
    </location>
</feature>
<evidence type="ECO:0000256" key="1">
    <source>
        <dbReference type="SAM" id="MobiDB-lite"/>
    </source>
</evidence>
<dbReference type="AlphaFoldDB" id="A0A9Q8QQR4"/>
<feature type="compositionally biased region" description="Low complexity" evidence="1">
    <location>
        <begin position="15"/>
        <end position="25"/>
    </location>
</feature>
<feature type="region of interest" description="Disordered" evidence="1">
    <location>
        <begin position="1"/>
        <end position="25"/>
    </location>
</feature>
<evidence type="ECO:0000313" key="2">
    <source>
        <dbReference type="EMBL" id="UNI23146.1"/>
    </source>
</evidence>
<dbReference type="Proteomes" id="UP000829364">
    <property type="component" value="Chromosome 9"/>
</dbReference>
<feature type="region of interest" description="Disordered" evidence="1">
    <location>
        <begin position="89"/>
        <end position="110"/>
    </location>
</feature>
<feature type="compositionally biased region" description="Basic residues" evidence="1">
    <location>
        <begin position="1"/>
        <end position="12"/>
    </location>
</feature>
<reference evidence="2" key="1">
    <citation type="submission" date="2021-11" db="EMBL/GenBank/DDBJ databases">
        <title>Purpureocillium_takamizusanense_genome.</title>
        <authorList>
            <person name="Nguyen N.-H."/>
        </authorList>
    </citation>
    <scope>NUCLEOTIDE SEQUENCE</scope>
    <source>
        <strain evidence="2">PT3</strain>
    </source>
</reference>
<accession>A0A9Q8QQR4</accession>
<name>A0A9Q8QQR4_9HYPO</name>
<dbReference type="RefSeq" id="XP_047846627.1">
    <property type="nucleotide sequence ID" value="XM_047990618.1"/>
</dbReference>
<evidence type="ECO:0000313" key="3">
    <source>
        <dbReference type="Proteomes" id="UP000829364"/>
    </source>
</evidence>
<sequence length="110" mass="11636">MLFPSAHHHHHHDSSPASSSSTSPSPSILLLLLHATTTNHKLPLPLLLLPRARGRFSPPPLPSSRPLSGLPASPANLQANLQACRPVRARLVPPPGSSQSVSSVIRSLAH</sequence>
<dbReference type="EMBL" id="CP086362">
    <property type="protein sequence ID" value="UNI23146.1"/>
    <property type="molecule type" value="Genomic_DNA"/>
</dbReference>
<organism evidence="2 3">
    <name type="scientific">Purpureocillium takamizusanense</name>
    <dbReference type="NCBI Taxonomy" id="2060973"/>
    <lineage>
        <taxon>Eukaryota</taxon>
        <taxon>Fungi</taxon>
        <taxon>Dikarya</taxon>
        <taxon>Ascomycota</taxon>
        <taxon>Pezizomycotina</taxon>
        <taxon>Sordariomycetes</taxon>
        <taxon>Hypocreomycetidae</taxon>
        <taxon>Hypocreales</taxon>
        <taxon>Ophiocordycipitaceae</taxon>
        <taxon>Purpureocillium</taxon>
    </lineage>
</organism>
<gene>
    <name evidence="2" type="ORF">JDV02_008982</name>
</gene>
<dbReference type="GeneID" id="72070927"/>
<dbReference type="KEGG" id="ptkz:JDV02_008982"/>
<keyword evidence="3" id="KW-1185">Reference proteome</keyword>